<reference evidence="1" key="1">
    <citation type="submission" date="2019-11" db="EMBL/GenBank/DDBJ databases">
        <title>Leishmania tarentolae CDS.</title>
        <authorList>
            <person name="Goto Y."/>
            <person name="Yamagishi J."/>
        </authorList>
    </citation>
    <scope>NUCLEOTIDE SEQUENCE [LARGE SCALE GENOMIC DNA]</scope>
    <source>
        <strain evidence="1">Parrot Tar II</strain>
    </source>
</reference>
<accession>A0A640KHC8</accession>
<gene>
    <name evidence="1" type="ORF">LtaPh_2119100</name>
</gene>
<dbReference type="VEuPathDB" id="TriTrypDB:LtaPh_2119100"/>
<proteinExistence type="predicted"/>
<dbReference type="AlphaFoldDB" id="A0A640KHC8"/>
<protein>
    <submittedName>
        <fullName evidence="1">Uncharacterized protein</fullName>
    </submittedName>
</protein>
<name>A0A640KHC8_LEITA</name>
<evidence type="ECO:0000313" key="1">
    <source>
        <dbReference type="EMBL" id="GET88435.1"/>
    </source>
</evidence>
<dbReference type="Proteomes" id="UP000419144">
    <property type="component" value="Unassembled WGS sequence"/>
</dbReference>
<dbReference type="OrthoDB" id="261305at2759"/>
<comment type="caution">
    <text evidence="1">The sequence shown here is derived from an EMBL/GenBank/DDBJ whole genome shotgun (WGS) entry which is preliminary data.</text>
</comment>
<sequence length="103" mass="11975">MRLRSPCGRLQLKNDSDAKMKALYLAEASKRDDHEVECTRLRAEFEDDRHDFRTRSGTLAYEDMKRIMEHLDWVLPALPYQVRKCTNNIVADPVIPKPITSDA</sequence>
<dbReference type="EMBL" id="BLBS01000028">
    <property type="protein sequence ID" value="GET88435.1"/>
    <property type="molecule type" value="Genomic_DNA"/>
</dbReference>
<evidence type="ECO:0000313" key="2">
    <source>
        <dbReference type="Proteomes" id="UP000419144"/>
    </source>
</evidence>
<organism evidence="1 2">
    <name type="scientific">Leishmania tarentolae</name>
    <name type="common">Sauroleishmania tarentolae</name>
    <dbReference type="NCBI Taxonomy" id="5689"/>
    <lineage>
        <taxon>Eukaryota</taxon>
        <taxon>Discoba</taxon>
        <taxon>Euglenozoa</taxon>
        <taxon>Kinetoplastea</taxon>
        <taxon>Metakinetoplastina</taxon>
        <taxon>Trypanosomatida</taxon>
        <taxon>Trypanosomatidae</taxon>
        <taxon>Leishmaniinae</taxon>
        <taxon>Leishmania</taxon>
        <taxon>lizard Leishmania</taxon>
    </lineage>
</organism>
<keyword evidence="2" id="KW-1185">Reference proteome</keyword>